<evidence type="ECO:0000313" key="9">
    <source>
        <dbReference type="RefSeq" id="XP_018548879.1"/>
    </source>
</evidence>
<dbReference type="InterPro" id="IPR002181">
    <property type="entry name" value="Fibrinogen_a/b/g_C_dom"/>
</dbReference>
<reference evidence="8" key="1">
    <citation type="submission" date="2015-09" db="EMBL/GenBank/DDBJ databases">
        <authorList>
            <person name="Sai Rama Sridatta P."/>
        </authorList>
    </citation>
    <scope>NUCLEOTIDE SEQUENCE [LARGE SCALE GENOMIC DNA]</scope>
</reference>
<dbReference type="Gene3D" id="3.90.215.10">
    <property type="entry name" value="Gamma Fibrinogen, chain A, domain 1"/>
    <property type="match status" value="1"/>
</dbReference>
<dbReference type="GeneTree" id="ENSGT00940000154615"/>
<evidence type="ECO:0000256" key="2">
    <source>
        <dbReference type="ARBA" id="ARBA00022525"/>
    </source>
</evidence>
<dbReference type="InterPro" id="IPR037579">
    <property type="entry name" value="FIB_ANG-like"/>
</dbReference>
<dbReference type="KEGG" id="lcf:108894760"/>
<keyword evidence="4" id="KW-0325">Glycoprotein</keyword>
<sequence>MMMMQVTLFLTLLGFVASAPSESHFYLPIDCDDIYRHDNTSSSGVYTIYPGGPAAPLRVHCDMDTDGGRWTVIQRRMDGTENFYRPWKHYKAGFGNAVGEYWLGLDNIFLLSMRKKNELRVDMEDWEGGQASAQYSSFSIDSEITGYQLHLGTFTGGAAGDSFTDHNSMKFTTYDKDQDQWAHNCAHHYLGGFWYNACHNINPNGMYAPHGAIAFENVHVIWQAWKGWNYSLKTIAMKIRSVSKCSCTD</sequence>
<gene>
    <name evidence="7" type="primary">MFAP4</name>
    <name evidence="9" type="synonym">LOC108894760</name>
</gene>
<dbReference type="InterPro" id="IPR014716">
    <property type="entry name" value="Fibrinogen_a/b/g_C_1"/>
</dbReference>
<dbReference type="SUPFAM" id="SSF56496">
    <property type="entry name" value="Fibrinogen C-terminal domain-like"/>
    <property type="match status" value="1"/>
</dbReference>
<dbReference type="CDD" id="cd00087">
    <property type="entry name" value="FReD"/>
    <property type="match status" value="1"/>
</dbReference>
<dbReference type="OrthoDB" id="7735550at2759"/>
<organism evidence="7 8">
    <name type="scientific">Lates calcarifer</name>
    <name type="common">Barramundi</name>
    <name type="synonym">Holocentrus calcarifer</name>
    <dbReference type="NCBI Taxonomy" id="8187"/>
    <lineage>
        <taxon>Eukaryota</taxon>
        <taxon>Metazoa</taxon>
        <taxon>Chordata</taxon>
        <taxon>Craniata</taxon>
        <taxon>Vertebrata</taxon>
        <taxon>Euteleostomi</taxon>
        <taxon>Actinopterygii</taxon>
        <taxon>Neopterygii</taxon>
        <taxon>Teleostei</taxon>
        <taxon>Neoteleostei</taxon>
        <taxon>Acanthomorphata</taxon>
        <taxon>Carangaria</taxon>
        <taxon>Carangaria incertae sedis</taxon>
        <taxon>Centropomidae</taxon>
        <taxon>Lates</taxon>
    </lineage>
</organism>
<evidence type="ECO:0000313" key="7">
    <source>
        <dbReference type="Ensembl" id="ENSLCAP00010049172.1"/>
    </source>
</evidence>
<reference evidence="7" key="3">
    <citation type="submission" date="2025-05" db="UniProtKB">
        <authorList>
            <consortium name="Ensembl"/>
        </authorList>
    </citation>
    <scope>IDENTIFICATION</scope>
</reference>
<dbReference type="GO" id="GO:0034116">
    <property type="term" value="P:positive regulation of heterotypic cell-cell adhesion"/>
    <property type="evidence" value="ECO:0007669"/>
    <property type="project" value="TreeGrafter"/>
</dbReference>
<dbReference type="STRING" id="8187.ENSLCAP00010049172"/>
<dbReference type="Pfam" id="PF00147">
    <property type="entry name" value="Fibrinogen_C"/>
    <property type="match status" value="1"/>
</dbReference>
<feature type="domain" description="Fibrinogen C-terminal" evidence="6">
    <location>
        <begin position="22"/>
        <end position="243"/>
    </location>
</feature>
<dbReference type="GO" id="GO:0030674">
    <property type="term" value="F:protein-macromolecule adaptor activity"/>
    <property type="evidence" value="ECO:0007669"/>
    <property type="project" value="TreeGrafter"/>
</dbReference>
<evidence type="ECO:0000256" key="5">
    <source>
        <dbReference type="SAM" id="SignalP"/>
    </source>
</evidence>
<evidence type="ECO:0000256" key="3">
    <source>
        <dbReference type="ARBA" id="ARBA00023157"/>
    </source>
</evidence>
<dbReference type="Proteomes" id="UP000314980">
    <property type="component" value="Unassembled WGS sequence"/>
</dbReference>
<keyword evidence="3" id="KW-1015">Disulfide bond</keyword>
<name>A0A4W6FG29_LATCA</name>
<evidence type="ECO:0000259" key="6">
    <source>
        <dbReference type="PROSITE" id="PS51406"/>
    </source>
</evidence>
<dbReference type="RefSeq" id="XP_018548879.1">
    <property type="nucleotide sequence ID" value="XM_018693363.2"/>
</dbReference>
<evidence type="ECO:0000256" key="1">
    <source>
        <dbReference type="ARBA" id="ARBA00004613"/>
    </source>
</evidence>
<dbReference type="AlphaFoldDB" id="A0A4W6FG29"/>
<dbReference type="PANTHER" id="PTHR47221:SF5">
    <property type="entry name" value="FIBRINOGEN C-TERMINAL DOMAIN-CONTAINING PROTEIN"/>
    <property type="match status" value="1"/>
</dbReference>
<keyword evidence="2" id="KW-0964">Secreted</keyword>
<dbReference type="PANTHER" id="PTHR47221">
    <property type="entry name" value="FIBRINOGEN ALPHA CHAIN"/>
    <property type="match status" value="1"/>
</dbReference>
<dbReference type="Ensembl" id="ENSLCAT00010050403.1">
    <property type="protein sequence ID" value="ENSLCAP00010049172.1"/>
    <property type="gene ID" value="ENSLCAG00010022874.1"/>
</dbReference>
<dbReference type="GO" id="GO:0072377">
    <property type="term" value="P:blood coagulation, common pathway"/>
    <property type="evidence" value="ECO:0007669"/>
    <property type="project" value="TreeGrafter"/>
</dbReference>
<dbReference type="Proteomes" id="UP000694890">
    <property type="component" value="Linkage group LG5"/>
</dbReference>
<evidence type="ECO:0000313" key="8">
    <source>
        <dbReference type="Proteomes" id="UP000314980"/>
    </source>
</evidence>
<dbReference type="NCBIfam" id="NF040941">
    <property type="entry name" value="GGGWT_bact"/>
    <property type="match status" value="1"/>
</dbReference>
<feature type="chain" id="PRO_5044613853" evidence="5">
    <location>
        <begin position="19"/>
        <end position="249"/>
    </location>
</feature>
<dbReference type="GO" id="GO:0005201">
    <property type="term" value="F:extracellular matrix structural constituent"/>
    <property type="evidence" value="ECO:0007669"/>
    <property type="project" value="TreeGrafter"/>
</dbReference>
<dbReference type="PROSITE" id="PS51406">
    <property type="entry name" value="FIBRINOGEN_C_2"/>
    <property type="match status" value="1"/>
</dbReference>
<dbReference type="GO" id="GO:0042730">
    <property type="term" value="P:fibrinolysis"/>
    <property type="evidence" value="ECO:0007669"/>
    <property type="project" value="TreeGrafter"/>
</dbReference>
<protein>
    <submittedName>
        <fullName evidence="7">Microfibril associated protein 4</fullName>
    </submittedName>
    <submittedName>
        <fullName evidence="9">Microfibril-associated glycoprotein 4</fullName>
    </submittedName>
</protein>
<dbReference type="GO" id="GO:0070527">
    <property type="term" value="P:platelet aggregation"/>
    <property type="evidence" value="ECO:0007669"/>
    <property type="project" value="TreeGrafter"/>
</dbReference>
<dbReference type="GeneID" id="108894760"/>
<evidence type="ECO:0000256" key="4">
    <source>
        <dbReference type="ARBA" id="ARBA00023180"/>
    </source>
</evidence>
<accession>A0A4W6FG29</accession>
<dbReference type="InterPro" id="IPR036056">
    <property type="entry name" value="Fibrinogen-like_C"/>
</dbReference>
<keyword evidence="5" id="KW-0732">Signal</keyword>
<reference evidence="9" key="2">
    <citation type="submission" date="2025-04" db="UniProtKB">
        <authorList>
            <consortium name="RefSeq"/>
        </authorList>
    </citation>
    <scope>IDENTIFICATION</scope>
    <source>
        <tissue evidence="9">Brain</tissue>
    </source>
</reference>
<keyword evidence="8" id="KW-1185">Reference proteome</keyword>
<feature type="signal peptide" evidence="5">
    <location>
        <begin position="1"/>
        <end position="18"/>
    </location>
</feature>
<dbReference type="GO" id="GO:0005577">
    <property type="term" value="C:fibrinogen complex"/>
    <property type="evidence" value="ECO:0007669"/>
    <property type="project" value="TreeGrafter"/>
</dbReference>
<dbReference type="InParanoid" id="A0A4W6FG29"/>
<comment type="subcellular location">
    <subcellularLocation>
        <location evidence="1">Secreted</location>
    </subcellularLocation>
</comment>
<proteinExistence type="predicted"/>
<dbReference type="FunFam" id="3.90.215.10:FF:000001">
    <property type="entry name" value="Tenascin isoform 1"/>
    <property type="match status" value="1"/>
</dbReference>
<dbReference type="SMART" id="SM00186">
    <property type="entry name" value="FBG"/>
    <property type="match status" value="1"/>
</dbReference>